<dbReference type="Pfam" id="PF14172">
    <property type="entry name" value="DUF4309"/>
    <property type="match status" value="1"/>
</dbReference>
<dbReference type="RefSeq" id="WP_201637598.1">
    <property type="nucleotide sequence ID" value="NZ_JAEQNB010000006.1"/>
</dbReference>
<dbReference type="Proteomes" id="UP000602284">
    <property type="component" value="Unassembled WGS sequence"/>
</dbReference>
<sequence>MTSVLSKPDHVNTYSDATTPEQEIYVYQAGKSFELQLVFPKVIVEQPNPLLDHLSLCCPKDALNNMAQ</sequence>
<evidence type="ECO:0000313" key="2">
    <source>
        <dbReference type="Proteomes" id="UP000602284"/>
    </source>
</evidence>
<gene>
    <name evidence="1" type="ORF">JJB07_18720</name>
</gene>
<name>A0ABS1JEC0_9BACL</name>
<comment type="caution">
    <text evidence="1">The sequence shown here is derived from an EMBL/GenBank/DDBJ whole genome shotgun (WGS) entry which is preliminary data.</text>
</comment>
<accession>A0ABS1JEC0</accession>
<proteinExistence type="predicted"/>
<dbReference type="InterPro" id="IPR025453">
    <property type="entry name" value="DUF4309"/>
</dbReference>
<evidence type="ECO:0000313" key="1">
    <source>
        <dbReference type="EMBL" id="MBL0388643.1"/>
    </source>
</evidence>
<protein>
    <submittedName>
        <fullName evidence="1">DUF4309 domain-containing protein</fullName>
    </submittedName>
</protein>
<reference evidence="1 2" key="1">
    <citation type="submission" date="2021-01" db="EMBL/GenBank/DDBJ databases">
        <title>Tumebacillus sp. strain ITR2 16S ribosomal RNA gene Genome sequencing and assembly.</title>
        <authorList>
            <person name="Kang M."/>
        </authorList>
    </citation>
    <scope>NUCLEOTIDE SEQUENCE [LARGE SCALE GENOMIC DNA]</scope>
    <source>
        <strain evidence="1 2">ITR2</strain>
    </source>
</reference>
<keyword evidence="2" id="KW-1185">Reference proteome</keyword>
<dbReference type="EMBL" id="JAEQNB010000006">
    <property type="protein sequence ID" value="MBL0388643.1"/>
    <property type="molecule type" value="Genomic_DNA"/>
</dbReference>
<organism evidence="1 2">
    <name type="scientific">Tumebacillus amylolyticus</name>
    <dbReference type="NCBI Taxonomy" id="2801339"/>
    <lineage>
        <taxon>Bacteria</taxon>
        <taxon>Bacillati</taxon>
        <taxon>Bacillota</taxon>
        <taxon>Bacilli</taxon>
        <taxon>Bacillales</taxon>
        <taxon>Alicyclobacillaceae</taxon>
        <taxon>Tumebacillus</taxon>
    </lineage>
</organism>